<dbReference type="InterPro" id="IPR024758">
    <property type="entry name" value="Inp1"/>
</dbReference>
<feature type="region of interest" description="Disordered" evidence="6">
    <location>
        <begin position="221"/>
        <end position="304"/>
    </location>
</feature>
<protein>
    <recommendedName>
        <fullName evidence="4">Inheritance of peroxisomes protein 1</fullName>
    </recommendedName>
</protein>
<feature type="compositionally biased region" description="Basic and acidic residues" evidence="6">
    <location>
        <begin position="328"/>
        <end position="342"/>
    </location>
</feature>
<feature type="compositionally biased region" description="Low complexity" evidence="6">
    <location>
        <begin position="32"/>
        <end position="43"/>
    </location>
</feature>
<feature type="region of interest" description="Disordered" evidence="6">
    <location>
        <begin position="708"/>
        <end position="742"/>
    </location>
</feature>
<feature type="region of interest" description="Disordered" evidence="6">
    <location>
        <begin position="361"/>
        <end position="444"/>
    </location>
</feature>
<feature type="region of interest" description="Disordered" evidence="6">
    <location>
        <begin position="659"/>
        <end position="678"/>
    </location>
</feature>
<evidence type="ECO:0000256" key="6">
    <source>
        <dbReference type="SAM" id="MobiDB-lite"/>
    </source>
</evidence>
<feature type="compositionally biased region" description="Polar residues" evidence="6">
    <location>
        <begin position="710"/>
        <end position="720"/>
    </location>
</feature>
<comment type="caution">
    <text evidence="7">The sequence shown here is derived from an EMBL/GenBank/DDBJ whole genome shotgun (WGS) entry which is preliminary data.</text>
</comment>
<evidence type="ECO:0000313" key="8">
    <source>
        <dbReference type="Proteomes" id="UP001446871"/>
    </source>
</evidence>
<feature type="region of interest" description="Disordered" evidence="6">
    <location>
        <begin position="318"/>
        <end position="349"/>
    </location>
</feature>
<evidence type="ECO:0000256" key="4">
    <source>
        <dbReference type="ARBA" id="ARBA00021397"/>
    </source>
</evidence>
<comment type="similarity">
    <text evidence="3">Belongs to the INP1 family.</text>
</comment>
<feature type="compositionally biased region" description="Polar residues" evidence="6">
    <location>
        <begin position="568"/>
        <end position="580"/>
    </location>
</feature>
<feature type="compositionally biased region" description="Polar residues" evidence="6">
    <location>
        <begin position="390"/>
        <end position="406"/>
    </location>
</feature>
<organism evidence="7 8">
    <name type="scientific">Apiospora saccharicola</name>
    <dbReference type="NCBI Taxonomy" id="335842"/>
    <lineage>
        <taxon>Eukaryota</taxon>
        <taxon>Fungi</taxon>
        <taxon>Dikarya</taxon>
        <taxon>Ascomycota</taxon>
        <taxon>Pezizomycotina</taxon>
        <taxon>Sordariomycetes</taxon>
        <taxon>Xylariomycetidae</taxon>
        <taxon>Amphisphaeriales</taxon>
        <taxon>Apiosporaceae</taxon>
        <taxon>Apiospora</taxon>
    </lineage>
</organism>
<keyword evidence="5" id="KW-0472">Membrane</keyword>
<feature type="region of interest" description="Disordered" evidence="6">
    <location>
        <begin position="824"/>
        <end position="866"/>
    </location>
</feature>
<feature type="compositionally biased region" description="Low complexity" evidence="6">
    <location>
        <begin position="581"/>
        <end position="606"/>
    </location>
</feature>
<evidence type="ECO:0000256" key="2">
    <source>
        <dbReference type="ARBA" id="ARBA00004421"/>
    </source>
</evidence>
<evidence type="ECO:0000313" key="7">
    <source>
        <dbReference type="EMBL" id="KAK8057284.1"/>
    </source>
</evidence>
<reference evidence="7 8" key="1">
    <citation type="submission" date="2023-01" db="EMBL/GenBank/DDBJ databases">
        <title>Analysis of 21 Apiospora genomes using comparative genomics revels a genus with tremendous synthesis potential of carbohydrate active enzymes and secondary metabolites.</title>
        <authorList>
            <person name="Sorensen T."/>
        </authorList>
    </citation>
    <scope>NUCLEOTIDE SEQUENCE [LARGE SCALE GENOMIC DNA]</scope>
    <source>
        <strain evidence="7 8">CBS 83171</strain>
    </source>
</reference>
<keyword evidence="8" id="KW-1185">Reference proteome</keyword>
<feature type="compositionally biased region" description="Basic and acidic residues" evidence="6">
    <location>
        <begin position="247"/>
        <end position="264"/>
    </location>
</feature>
<sequence>MDSQSHADPRMPAPRRVATLPTVLQVPRTRRSPSVSSVSSRTSALSSASRAADELVETLYNHPYAKITSFTSGQRVSYGSSNVLDEPEPGSLPPSSRLERTIAIGPFRIYRATGSVAFLSCGAALQPILPKSQCWCIAEDNSQFVLQIRRPQYWRIEVPVADAEEVQQALLLRDVFDNILLFEKTECPFQRSFTVELPPGPETPVIKKPWTSVGKNLIPTVFTSDISPPAPSPRVVSGRMRLKPVSRKNEFSSEDDSHHDERESSSSPVEEEDEVTEVTRSSEPEDNNRGKPSEEEEVVAKTNAPVALSAYEQARKTFAAGEPQIVEVKVDSDSSDQGKETDAQDLALTTLATKRDTEVDMAISQSEVRPSQAEAPEQVQISPDPCVGNTRVSDPPASSVTLPLKQQDSKLKTRVPPQKSKPPRLVSASKILEPTLTMEHSQRSPIEPLEHSLLPKQLKQPAEIQARNNGSKAASSVITEEVFGDDDDEPSLWEGSGKIGAVNLKKKRMSRILAGRSAALQPQLTVMTAPPARPTRPARPGRPGRPAPRQPVQTRPTAIEIPTPQPTAPSLTSDDTSPVGSSDSFHSLQSSQSWHSPITPSAASPPRSRERSPSPHRFPYPHDNITFKTPKVRVNKENTENVTTPRTDITMMPNSAAATNHTDSPMTPMPRSPSEDSKLASPAYIESVKEEIRTSALADRPVLRNRARSASHTMSISQRRGLSPLPPAANLFTPPRQSRPASRLETVRKLPSTILNKTVEIFMSPPGHLVHLMLQVAAKIAAGEWRGLVFGFNEGGEKIPVQWDYSDGEISSWEDDDDYNYCMGRFGSMRKDQEREEQQQQQQSPPRMTTEPVGSPEEDSRGWEVD</sequence>
<accession>A0ABR1UEF4</accession>
<proteinExistence type="inferred from homology"/>
<comment type="subcellular location">
    <subcellularLocation>
        <location evidence="2">Peroxisome membrane</location>
        <topology evidence="2">Peripheral membrane protein</topology>
    </subcellularLocation>
</comment>
<dbReference type="Pfam" id="PF12634">
    <property type="entry name" value="Inp1"/>
    <property type="match status" value="1"/>
</dbReference>
<dbReference type="Proteomes" id="UP001446871">
    <property type="component" value="Unassembled WGS sequence"/>
</dbReference>
<evidence type="ECO:0000256" key="5">
    <source>
        <dbReference type="ARBA" id="ARBA00023136"/>
    </source>
</evidence>
<feature type="compositionally biased region" description="Basic and acidic residues" evidence="6">
    <location>
        <begin position="829"/>
        <end position="838"/>
    </location>
</feature>
<name>A0ABR1UEF4_9PEZI</name>
<evidence type="ECO:0000256" key="1">
    <source>
        <dbReference type="ARBA" id="ARBA00003594"/>
    </source>
</evidence>
<evidence type="ECO:0000256" key="3">
    <source>
        <dbReference type="ARBA" id="ARBA00010707"/>
    </source>
</evidence>
<gene>
    <name evidence="7" type="ORF">PG996_011221</name>
</gene>
<feature type="region of interest" description="Disordered" evidence="6">
    <location>
        <begin position="515"/>
        <end position="626"/>
    </location>
</feature>
<feature type="region of interest" description="Disordered" evidence="6">
    <location>
        <begin position="1"/>
        <end position="43"/>
    </location>
</feature>
<dbReference type="EMBL" id="JAQQWM010000007">
    <property type="protein sequence ID" value="KAK8057284.1"/>
    <property type="molecule type" value="Genomic_DNA"/>
</dbReference>
<comment type="function">
    <text evidence="1">Required for peroxisome inheritance.</text>
</comment>
<feature type="compositionally biased region" description="Basic and acidic residues" evidence="6">
    <location>
        <begin position="280"/>
        <end position="293"/>
    </location>
</feature>